<keyword evidence="7" id="KW-0865">Zymogen</keyword>
<comment type="pathway">
    <text evidence="12">Phospholipid metabolism; phosphatidylethanolamine biosynthesis.</text>
</comment>
<dbReference type="Proteomes" id="UP000184016">
    <property type="component" value="Unassembled WGS sequence"/>
</dbReference>
<keyword evidence="9" id="KW-0456">Lyase</keyword>
<evidence type="ECO:0000256" key="9">
    <source>
        <dbReference type="ARBA" id="ARBA00023239"/>
    </source>
</evidence>
<dbReference type="NCBIfam" id="TIGR00163">
    <property type="entry name" value="PS_decarb"/>
    <property type="match status" value="1"/>
</dbReference>
<proteinExistence type="predicted"/>
<dbReference type="InterPro" id="IPR003817">
    <property type="entry name" value="PS_Dcarbxylase"/>
</dbReference>
<dbReference type="InterPro" id="IPR033177">
    <property type="entry name" value="PSD-B"/>
</dbReference>
<evidence type="ECO:0000256" key="1">
    <source>
        <dbReference type="ARBA" id="ARBA00001928"/>
    </source>
</evidence>
<evidence type="ECO:0000256" key="7">
    <source>
        <dbReference type="ARBA" id="ARBA00023145"/>
    </source>
</evidence>
<accession>A0A1M6Q927</accession>
<evidence type="ECO:0000256" key="5">
    <source>
        <dbReference type="ARBA" id="ARBA00022793"/>
    </source>
</evidence>
<dbReference type="UniPathway" id="UPA00558"/>
<organism evidence="13 14">
    <name type="scientific">Alicyclobacillus tolerans</name>
    <dbReference type="NCBI Taxonomy" id="90970"/>
    <lineage>
        <taxon>Bacteria</taxon>
        <taxon>Bacillati</taxon>
        <taxon>Bacillota</taxon>
        <taxon>Bacilli</taxon>
        <taxon>Bacillales</taxon>
        <taxon>Alicyclobacillaceae</taxon>
        <taxon>Alicyclobacillus</taxon>
    </lineage>
</organism>
<evidence type="ECO:0000256" key="4">
    <source>
        <dbReference type="ARBA" id="ARBA00022516"/>
    </source>
</evidence>
<comment type="cofactor">
    <cofactor evidence="1">
        <name>pyruvate</name>
        <dbReference type="ChEBI" id="CHEBI:15361"/>
    </cofactor>
</comment>
<evidence type="ECO:0000256" key="11">
    <source>
        <dbReference type="ARBA" id="ARBA00023317"/>
    </source>
</evidence>
<dbReference type="Pfam" id="PF02666">
    <property type="entry name" value="PS_Dcarbxylase"/>
    <property type="match status" value="1"/>
</dbReference>
<dbReference type="STRING" id="1830138.SAMN05443507_10995"/>
<keyword evidence="8" id="KW-0594">Phospholipid biosynthesis</keyword>
<evidence type="ECO:0000256" key="2">
    <source>
        <dbReference type="ARBA" id="ARBA00005189"/>
    </source>
</evidence>
<keyword evidence="4" id="KW-0444">Lipid biosynthesis</keyword>
<keyword evidence="6" id="KW-0443">Lipid metabolism</keyword>
<dbReference type="GO" id="GO:0004609">
    <property type="term" value="F:phosphatidylserine decarboxylase activity"/>
    <property type="evidence" value="ECO:0007669"/>
    <property type="project" value="UniProtKB-EC"/>
</dbReference>
<dbReference type="EMBL" id="FRAF01000009">
    <property type="protein sequence ID" value="SHK16794.1"/>
    <property type="molecule type" value="Genomic_DNA"/>
</dbReference>
<comment type="pathway">
    <text evidence="2">Lipid metabolism.</text>
</comment>
<keyword evidence="11" id="KW-0670">Pyruvate</keyword>
<protein>
    <recommendedName>
        <fullName evidence="3">phosphatidylserine decarboxylase</fullName>
        <ecNumber evidence="3">4.1.1.65</ecNumber>
    </recommendedName>
</protein>
<dbReference type="AlphaFoldDB" id="A0A1M6Q927"/>
<evidence type="ECO:0000256" key="3">
    <source>
        <dbReference type="ARBA" id="ARBA00012243"/>
    </source>
</evidence>
<dbReference type="OrthoDB" id="9802030at2"/>
<keyword evidence="14" id="KW-1185">Reference proteome</keyword>
<evidence type="ECO:0000313" key="14">
    <source>
        <dbReference type="Proteomes" id="UP000184016"/>
    </source>
</evidence>
<dbReference type="RefSeq" id="WP_072873815.1">
    <property type="nucleotide sequence ID" value="NZ_FRAF01000009.1"/>
</dbReference>
<dbReference type="GO" id="GO:0006646">
    <property type="term" value="P:phosphatidylethanolamine biosynthetic process"/>
    <property type="evidence" value="ECO:0007669"/>
    <property type="project" value="UniProtKB-UniPathway"/>
</dbReference>
<evidence type="ECO:0000256" key="10">
    <source>
        <dbReference type="ARBA" id="ARBA00023264"/>
    </source>
</evidence>
<evidence type="ECO:0000313" key="13">
    <source>
        <dbReference type="EMBL" id="SHK16794.1"/>
    </source>
</evidence>
<keyword evidence="10" id="KW-1208">Phospholipid metabolism</keyword>
<evidence type="ECO:0000256" key="12">
    <source>
        <dbReference type="ARBA" id="ARBA00024326"/>
    </source>
</evidence>
<dbReference type="EC" id="4.1.1.65" evidence="3"/>
<gene>
    <name evidence="13" type="ORF">SAMN05443507_10995</name>
</gene>
<dbReference type="PANTHER" id="PTHR10067:SF6">
    <property type="entry name" value="PHOSPHATIDYLSERINE DECARBOXYLASE PROENZYME, MITOCHONDRIAL"/>
    <property type="match status" value="1"/>
</dbReference>
<dbReference type="PANTHER" id="PTHR10067">
    <property type="entry name" value="PHOSPHATIDYLSERINE DECARBOXYLASE"/>
    <property type="match status" value="1"/>
</dbReference>
<name>A0A1M6Q927_9BACL</name>
<reference evidence="14" key="1">
    <citation type="submission" date="2016-11" db="EMBL/GenBank/DDBJ databases">
        <authorList>
            <person name="Varghese N."/>
            <person name="Submissions S."/>
        </authorList>
    </citation>
    <scope>NUCLEOTIDE SEQUENCE [LARGE SCALE GENOMIC DNA]</scope>
    <source>
        <strain evidence="14">USBA-503</strain>
    </source>
</reference>
<evidence type="ECO:0000256" key="6">
    <source>
        <dbReference type="ARBA" id="ARBA00023098"/>
    </source>
</evidence>
<evidence type="ECO:0000256" key="8">
    <source>
        <dbReference type="ARBA" id="ARBA00023209"/>
    </source>
</evidence>
<sequence>MQRLQRIAMQLIPRSTTTYFLGKFSRMRLSRKVIPWYVRKYQINVWELDRKVEDYPTLHSFFCRSLHSFARPLAKEGLVSPVDGLVTSTGLIDDQQQFEAKGQIYSLFNLLHDEDLAHRLTGGQFWVIYLSPRDYHRIHIPYSGLWVSHRHIPGHLYPVNSLGEKMTSLLFAKNERVVTEFRVNDQHFYVLVSIGAFGVGSVRLRHMPRMHPFRHRFLHHSESLFQGAVEELKGEEFGRFELGSTVILLTSPGFVVNNLQTVGQRVKMGSVLANVGIGNR</sequence>
<keyword evidence="5" id="KW-0210">Decarboxylase</keyword>